<keyword evidence="6 7" id="KW-0057">Aromatic amino acid biosynthesis</keyword>
<dbReference type="Pfam" id="PF18317">
    <property type="entry name" value="SDH_C"/>
    <property type="match status" value="1"/>
</dbReference>
<dbReference type="InterPro" id="IPR036291">
    <property type="entry name" value="NAD(P)-bd_dom_sf"/>
</dbReference>
<proteinExistence type="inferred from homology"/>
<feature type="domain" description="Saccharopine dehydrogenase NADP binding" evidence="8">
    <location>
        <begin position="122"/>
        <end position="193"/>
    </location>
</feature>
<dbReference type="GO" id="GO:0019632">
    <property type="term" value="P:shikimate metabolic process"/>
    <property type="evidence" value="ECO:0007669"/>
    <property type="project" value="InterPro"/>
</dbReference>
<feature type="active site" description="Proton acceptor" evidence="7">
    <location>
        <position position="65"/>
    </location>
</feature>
<feature type="binding site" evidence="7">
    <location>
        <position position="219"/>
    </location>
    <ligand>
        <name>shikimate</name>
        <dbReference type="ChEBI" id="CHEBI:36208"/>
    </ligand>
</feature>
<evidence type="ECO:0000313" key="12">
    <source>
        <dbReference type="Proteomes" id="UP000179242"/>
    </source>
</evidence>
<comment type="caution">
    <text evidence="11">The sequence shown here is derived from an EMBL/GenBank/DDBJ whole genome shotgun (WGS) entry which is preliminary data.</text>
</comment>
<dbReference type="InterPro" id="IPR005097">
    <property type="entry name" value="Sacchrp_dh_NADP-bd"/>
</dbReference>
<comment type="function">
    <text evidence="7">Involved in the biosynthesis of the chorismate, which leads to the biosynthesis of aromatic amino acids. Catalyzes the reversible NADPH linked reduction of 3-dehydroshikimate (DHSA) to yield shikimate (SA).</text>
</comment>
<evidence type="ECO:0000256" key="3">
    <source>
        <dbReference type="ARBA" id="ARBA00022605"/>
    </source>
</evidence>
<reference evidence="11 12" key="1">
    <citation type="journal article" date="2016" name="Nat. Commun.">
        <title>Thousands of microbial genomes shed light on interconnected biogeochemical processes in an aquifer system.</title>
        <authorList>
            <person name="Anantharaman K."/>
            <person name="Brown C.T."/>
            <person name="Hug L.A."/>
            <person name="Sharon I."/>
            <person name="Castelle C.J."/>
            <person name="Probst A.J."/>
            <person name="Thomas B.C."/>
            <person name="Singh A."/>
            <person name="Wilkins M.J."/>
            <person name="Karaoz U."/>
            <person name="Brodie E.L."/>
            <person name="Williams K.H."/>
            <person name="Hubbard S.S."/>
            <person name="Banfield J.F."/>
        </authorList>
    </citation>
    <scope>NUCLEOTIDE SEQUENCE [LARGE SCALE GENOMIC DNA]</scope>
</reference>
<keyword evidence="5 7" id="KW-0560">Oxidoreductase</keyword>
<dbReference type="Gene3D" id="3.40.50.10860">
    <property type="entry name" value="Leucine Dehydrogenase, chain A, domain 1"/>
    <property type="match status" value="1"/>
</dbReference>
<name>A0A1F4U6A7_UNCSA</name>
<sequence length="288" mass="31418">MKKCYLIGHPLGHSISPAMHNAAYKELGLDFEYLLKDTAPGELKAQIEKFKAENVAGFNVTIPYKEKIMPLLDEITPLAEKIGAVNTVKNENGKLIGYNTDGPGFLESLKDDAGFNPAGKKVVILGAGGAGRAIAVTLAEDNASSIIIYDPEEKKQDDLVEYLFDLFEIEIKKSADLQREINEADLLVNASPIGMHPNVRLSPIDFRLSPNLTIYDIIYNPPETELIKQAKRAGAKAVSGLGMLVRQGALAFEIFTGKPAPYQTMLSGAKIALHLKQDGHHKDPKPNN</sequence>
<evidence type="ECO:0000256" key="2">
    <source>
        <dbReference type="ARBA" id="ARBA00012962"/>
    </source>
</evidence>
<dbReference type="NCBIfam" id="TIGR00507">
    <property type="entry name" value="aroE"/>
    <property type="match status" value="1"/>
</dbReference>
<dbReference type="SUPFAM" id="SSF51735">
    <property type="entry name" value="NAD(P)-binding Rossmann-fold domains"/>
    <property type="match status" value="1"/>
</dbReference>
<protein>
    <recommendedName>
        <fullName evidence="2 7">Shikimate dehydrogenase (NADP(+))</fullName>
        <shortName evidence="7">SDH</shortName>
        <ecNumber evidence="2 7">1.1.1.25</ecNumber>
    </recommendedName>
</protein>
<dbReference type="PANTHER" id="PTHR21089:SF1">
    <property type="entry name" value="BIFUNCTIONAL 3-DEHYDROQUINATE DEHYDRATASE_SHIKIMATE DEHYDROGENASE, CHLOROPLASTIC"/>
    <property type="match status" value="1"/>
</dbReference>
<dbReference type="AlphaFoldDB" id="A0A1F4U6A7"/>
<dbReference type="InterPro" id="IPR041121">
    <property type="entry name" value="SDH_C"/>
</dbReference>
<comment type="similarity">
    <text evidence="7">Belongs to the shikimate dehydrogenase family.</text>
</comment>
<evidence type="ECO:0000256" key="6">
    <source>
        <dbReference type="ARBA" id="ARBA00023141"/>
    </source>
</evidence>
<evidence type="ECO:0000259" key="8">
    <source>
        <dbReference type="Pfam" id="PF03435"/>
    </source>
</evidence>
<evidence type="ECO:0000256" key="1">
    <source>
        <dbReference type="ARBA" id="ARBA00004871"/>
    </source>
</evidence>
<keyword evidence="3 7" id="KW-0028">Amino-acid biosynthesis</keyword>
<dbReference type="InterPro" id="IPR011342">
    <property type="entry name" value="Shikimate_DH"/>
</dbReference>
<feature type="binding site" evidence="7">
    <location>
        <position position="61"/>
    </location>
    <ligand>
        <name>shikimate</name>
        <dbReference type="ChEBI" id="CHEBI:36208"/>
    </ligand>
</feature>
<dbReference type="SUPFAM" id="SSF53223">
    <property type="entry name" value="Aminoacid dehydrogenase-like, N-terminal domain"/>
    <property type="match status" value="1"/>
</dbReference>
<dbReference type="PANTHER" id="PTHR21089">
    <property type="entry name" value="SHIKIMATE DEHYDROGENASE"/>
    <property type="match status" value="1"/>
</dbReference>
<keyword evidence="4 7" id="KW-0521">NADP</keyword>
<accession>A0A1F4U6A7</accession>
<dbReference type="GO" id="GO:0009073">
    <property type="term" value="P:aromatic amino acid family biosynthetic process"/>
    <property type="evidence" value="ECO:0007669"/>
    <property type="project" value="UniProtKB-KW"/>
</dbReference>
<feature type="binding site" evidence="7">
    <location>
        <position position="101"/>
    </location>
    <ligand>
        <name>shikimate</name>
        <dbReference type="ChEBI" id="CHEBI:36208"/>
    </ligand>
</feature>
<dbReference type="InterPro" id="IPR022893">
    <property type="entry name" value="Shikimate_DH_fam"/>
</dbReference>
<evidence type="ECO:0000259" key="9">
    <source>
        <dbReference type="Pfam" id="PF08501"/>
    </source>
</evidence>
<feature type="binding site" evidence="7">
    <location>
        <position position="217"/>
    </location>
    <ligand>
        <name>NADP(+)</name>
        <dbReference type="ChEBI" id="CHEBI:58349"/>
    </ligand>
</feature>
<feature type="binding site" evidence="7">
    <location>
        <position position="247"/>
    </location>
    <ligand>
        <name>shikimate</name>
        <dbReference type="ChEBI" id="CHEBI:36208"/>
    </ligand>
</feature>
<comment type="catalytic activity">
    <reaction evidence="7">
        <text>shikimate + NADP(+) = 3-dehydroshikimate + NADPH + H(+)</text>
        <dbReference type="Rhea" id="RHEA:17737"/>
        <dbReference type="ChEBI" id="CHEBI:15378"/>
        <dbReference type="ChEBI" id="CHEBI:16630"/>
        <dbReference type="ChEBI" id="CHEBI:36208"/>
        <dbReference type="ChEBI" id="CHEBI:57783"/>
        <dbReference type="ChEBI" id="CHEBI:58349"/>
        <dbReference type="EC" id="1.1.1.25"/>
    </reaction>
</comment>
<dbReference type="InterPro" id="IPR046346">
    <property type="entry name" value="Aminoacid_DH-like_N_sf"/>
</dbReference>
<dbReference type="GO" id="GO:0009423">
    <property type="term" value="P:chorismate biosynthetic process"/>
    <property type="evidence" value="ECO:0007669"/>
    <property type="project" value="UniProtKB-UniRule"/>
</dbReference>
<dbReference type="EC" id="1.1.1.25" evidence="2 7"/>
<evidence type="ECO:0000259" key="10">
    <source>
        <dbReference type="Pfam" id="PF18317"/>
    </source>
</evidence>
<dbReference type="HAMAP" id="MF_00222">
    <property type="entry name" value="Shikimate_DH_AroE"/>
    <property type="match status" value="1"/>
</dbReference>
<dbReference type="Proteomes" id="UP000179242">
    <property type="component" value="Unassembled WGS sequence"/>
</dbReference>
<feature type="domain" description="SDH C-terminal" evidence="10">
    <location>
        <begin position="240"/>
        <end position="266"/>
    </location>
</feature>
<feature type="binding site" evidence="7">
    <location>
        <begin position="126"/>
        <end position="130"/>
    </location>
    <ligand>
        <name>NADP(+)</name>
        <dbReference type="ChEBI" id="CHEBI:58349"/>
    </ligand>
</feature>
<gene>
    <name evidence="7" type="primary">aroE</name>
    <name evidence="11" type="ORF">A2438_04055</name>
</gene>
<feature type="domain" description="Shikimate dehydrogenase substrate binding N-terminal" evidence="9">
    <location>
        <begin position="6"/>
        <end position="88"/>
    </location>
</feature>
<organism evidence="11 12">
    <name type="scientific">candidate division WOR-1 bacterium RIFOXYC2_FULL_46_14</name>
    <dbReference type="NCBI Taxonomy" id="1802587"/>
    <lineage>
        <taxon>Bacteria</taxon>
        <taxon>Bacillati</taxon>
        <taxon>Saganbacteria</taxon>
    </lineage>
</organism>
<comment type="pathway">
    <text evidence="1 7">Metabolic intermediate biosynthesis; chorismate biosynthesis; chorismate from D-erythrose 4-phosphate and phosphoenolpyruvate: step 4/7.</text>
</comment>
<feature type="binding site" evidence="7">
    <location>
        <begin position="14"/>
        <end position="16"/>
    </location>
    <ligand>
        <name>shikimate</name>
        <dbReference type="ChEBI" id="CHEBI:36208"/>
    </ligand>
</feature>
<feature type="binding site" evidence="7">
    <location>
        <position position="86"/>
    </location>
    <ligand>
        <name>shikimate</name>
        <dbReference type="ChEBI" id="CHEBI:36208"/>
    </ligand>
</feature>
<dbReference type="GO" id="GO:0050661">
    <property type="term" value="F:NADP binding"/>
    <property type="evidence" value="ECO:0007669"/>
    <property type="project" value="InterPro"/>
</dbReference>
<dbReference type="GO" id="GO:0004764">
    <property type="term" value="F:shikimate 3-dehydrogenase (NADP+) activity"/>
    <property type="evidence" value="ECO:0007669"/>
    <property type="project" value="UniProtKB-UniRule"/>
</dbReference>
<dbReference type="Pfam" id="PF03435">
    <property type="entry name" value="Sacchrp_dh_NADP"/>
    <property type="match status" value="1"/>
</dbReference>
<dbReference type="InterPro" id="IPR013708">
    <property type="entry name" value="Shikimate_DH-bd_N"/>
</dbReference>
<evidence type="ECO:0000256" key="7">
    <source>
        <dbReference type="HAMAP-Rule" id="MF_00222"/>
    </source>
</evidence>
<comment type="caution">
    <text evidence="7">Lacks conserved residue(s) required for the propagation of feature annotation.</text>
</comment>
<dbReference type="Pfam" id="PF08501">
    <property type="entry name" value="Shikimate_dh_N"/>
    <property type="match status" value="1"/>
</dbReference>
<comment type="subunit">
    <text evidence="7">Homodimer.</text>
</comment>
<dbReference type="UniPathway" id="UPA00053">
    <property type="reaction ID" value="UER00087"/>
</dbReference>
<dbReference type="EMBL" id="MEUJ01000004">
    <property type="protein sequence ID" value="OGC40417.1"/>
    <property type="molecule type" value="Genomic_DNA"/>
</dbReference>
<dbReference type="GO" id="GO:0008652">
    <property type="term" value="P:amino acid biosynthetic process"/>
    <property type="evidence" value="ECO:0007669"/>
    <property type="project" value="UniProtKB-KW"/>
</dbReference>
<evidence type="ECO:0000313" key="11">
    <source>
        <dbReference type="EMBL" id="OGC40417.1"/>
    </source>
</evidence>
<feature type="binding site" evidence="7">
    <location>
        <position position="240"/>
    </location>
    <ligand>
        <name>NADP(+)</name>
        <dbReference type="ChEBI" id="CHEBI:58349"/>
    </ligand>
</feature>
<dbReference type="CDD" id="cd01065">
    <property type="entry name" value="NAD_bind_Shikimate_DH"/>
    <property type="match status" value="1"/>
</dbReference>
<evidence type="ECO:0000256" key="4">
    <source>
        <dbReference type="ARBA" id="ARBA00022857"/>
    </source>
</evidence>
<dbReference type="Gene3D" id="3.40.50.720">
    <property type="entry name" value="NAD(P)-binding Rossmann-like Domain"/>
    <property type="match status" value="1"/>
</dbReference>
<evidence type="ECO:0000256" key="5">
    <source>
        <dbReference type="ARBA" id="ARBA00023002"/>
    </source>
</evidence>